<name>A0AC60P900_IXOPE</name>
<gene>
    <name evidence="1" type="ORF">HPB47_007046</name>
</gene>
<sequence length="176" mass="19508">MKTAMRSPRDHPQTLPTPGSSFASKSYKEWLARDDAVKTPMGHCKKAPLSEVATWVKDAWEDLPADIIQTGFKKCCISNALDGTEDDVVWRAEDAGEDASEASDDDSFSGSSDDDAACGSKQGKVLSVLVEKFNNYFVPRRNEVYARYLLQCRKQELGEAFDAFLKDLKAKAKNCN</sequence>
<dbReference type="Proteomes" id="UP000805193">
    <property type="component" value="Unassembled WGS sequence"/>
</dbReference>
<proteinExistence type="predicted"/>
<keyword evidence="2" id="KW-1185">Reference proteome</keyword>
<dbReference type="EMBL" id="JABSTQ010011031">
    <property type="protein sequence ID" value="KAG0415786.1"/>
    <property type="molecule type" value="Genomic_DNA"/>
</dbReference>
<reference evidence="1 2" key="1">
    <citation type="journal article" date="2020" name="Cell">
        <title>Large-Scale Comparative Analyses of Tick Genomes Elucidate Their Genetic Diversity and Vector Capacities.</title>
        <authorList>
            <consortium name="Tick Genome and Microbiome Consortium (TIGMIC)"/>
            <person name="Jia N."/>
            <person name="Wang J."/>
            <person name="Shi W."/>
            <person name="Du L."/>
            <person name="Sun Y."/>
            <person name="Zhan W."/>
            <person name="Jiang J.F."/>
            <person name="Wang Q."/>
            <person name="Zhang B."/>
            <person name="Ji P."/>
            <person name="Bell-Sakyi L."/>
            <person name="Cui X.M."/>
            <person name="Yuan T.T."/>
            <person name="Jiang B.G."/>
            <person name="Yang W.F."/>
            <person name="Lam T.T."/>
            <person name="Chang Q.C."/>
            <person name="Ding S.J."/>
            <person name="Wang X.J."/>
            <person name="Zhu J.G."/>
            <person name="Ruan X.D."/>
            <person name="Zhao L."/>
            <person name="Wei J.T."/>
            <person name="Ye R.Z."/>
            <person name="Que T.C."/>
            <person name="Du C.H."/>
            <person name="Zhou Y.H."/>
            <person name="Cheng J.X."/>
            <person name="Dai P.F."/>
            <person name="Guo W.B."/>
            <person name="Han X.H."/>
            <person name="Huang E.J."/>
            <person name="Li L.F."/>
            <person name="Wei W."/>
            <person name="Gao Y.C."/>
            <person name="Liu J.Z."/>
            <person name="Shao H.Z."/>
            <person name="Wang X."/>
            <person name="Wang C.C."/>
            <person name="Yang T.C."/>
            <person name="Huo Q.B."/>
            <person name="Li W."/>
            <person name="Chen H.Y."/>
            <person name="Chen S.E."/>
            <person name="Zhou L.G."/>
            <person name="Ni X.B."/>
            <person name="Tian J.H."/>
            <person name="Sheng Y."/>
            <person name="Liu T."/>
            <person name="Pan Y.S."/>
            <person name="Xia L.Y."/>
            <person name="Li J."/>
            <person name="Zhao F."/>
            <person name="Cao W.C."/>
        </authorList>
    </citation>
    <scope>NUCLEOTIDE SEQUENCE [LARGE SCALE GENOMIC DNA]</scope>
    <source>
        <strain evidence="1">Iper-2018</strain>
    </source>
</reference>
<accession>A0AC60P900</accession>
<evidence type="ECO:0000313" key="2">
    <source>
        <dbReference type="Proteomes" id="UP000805193"/>
    </source>
</evidence>
<comment type="caution">
    <text evidence="1">The sequence shown here is derived from an EMBL/GenBank/DDBJ whole genome shotgun (WGS) entry which is preliminary data.</text>
</comment>
<organism evidence="1 2">
    <name type="scientific">Ixodes persulcatus</name>
    <name type="common">Taiga tick</name>
    <dbReference type="NCBI Taxonomy" id="34615"/>
    <lineage>
        <taxon>Eukaryota</taxon>
        <taxon>Metazoa</taxon>
        <taxon>Ecdysozoa</taxon>
        <taxon>Arthropoda</taxon>
        <taxon>Chelicerata</taxon>
        <taxon>Arachnida</taxon>
        <taxon>Acari</taxon>
        <taxon>Parasitiformes</taxon>
        <taxon>Ixodida</taxon>
        <taxon>Ixodoidea</taxon>
        <taxon>Ixodidae</taxon>
        <taxon>Ixodinae</taxon>
        <taxon>Ixodes</taxon>
    </lineage>
</organism>
<protein>
    <submittedName>
        <fullName evidence="1">Uncharacterized protein</fullName>
    </submittedName>
</protein>
<evidence type="ECO:0000313" key="1">
    <source>
        <dbReference type="EMBL" id="KAG0415786.1"/>
    </source>
</evidence>